<keyword evidence="3 16" id="KW-0813">Transport</keyword>
<evidence type="ECO:0000256" key="8">
    <source>
        <dbReference type="ARBA" id="ARBA00023053"/>
    </source>
</evidence>
<dbReference type="Gene3D" id="1.20.1730.10">
    <property type="entry name" value="Sodium/glucose cotransporter"/>
    <property type="match status" value="1"/>
</dbReference>
<evidence type="ECO:0000256" key="13">
    <source>
        <dbReference type="ARBA" id="ARBA00067214"/>
    </source>
</evidence>
<dbReference type="InterPro" id="IPR038377">
    <property type="entry name" value="Na/Glc_symporter_sf"/>
</dbReference>
<evidence type="ECO:0000256" key="2">
    <source>
        <dbReference type="ARBA" id="ARBA00006434"/>
    </source>
</evidence>
<dbReference type="InterPro" id="IPR018212">
    <property type="entry name" value="Na/solute_symporter_CS"/>
</dbReference>
<comment type="similarity">
    <text evidence="2 15">Belongs to the sodium:solute symporter (SSF) (TC 2.A.21) family.</text>
</comment>
<dbReference type="NCBIfam" id="TIGR02121">
    <property type="entry name" value="Na_Pro_sym"/>
    <property type="match status" value="1"/>
</dbReference>
<gene>
    <name evidence="17" type="ORF">BIY29_13555</name>
</gene>
<evidence type="ECO:0000256" key="5">
    <source>
        <dbReference type="ARBA" id="ARBA00022692"/>
    </source>
</evidence>
<dbReference type="Pfam" id="PF00474">
    <property type="entry name" value="SSF"/>
    <property type="match status" value="1"/>
</dbReference>
<dbReference type="AlphaFoldDB" id="A0A421DLU2"/>
<feature type="transmembrane region" description="Helical" evidence="16">
    <location>
        <begin position="195"/>
        <end position="215"/>
    </location>
</feature>
<feature type="transmembrane region" description="Helical" evidence="16">
    <location>
        <begin position="455"/>
        <end position="473"/>
    </location>
</feature>
<keyword evidence="16" id="KW-0029">Amino-acid transport</keyword>
<sequence length="494" mass="53753">MTMNTPMLVTFLVYIFGMVLIGLFAYRATNSFGDYILGGRRMGSVVTALSAGASDMSGWLLMGLPGAIFLFGISESWIAIGLIAGAYLNWKLVAGRLRVHTEVNHNALTLPDYFTHRFEDKSNLLRIISALIILVFFTIYCASGVVAGARLFESTFGMSYTSALWAGATATIAYTFIGGYLAVSWTDTVQASLMIFALILAPVMVILSLGGLDLSVNVIEAKNPANLNMFKGLDAIAIISLLGWGLGYFGQPHILARFMAADSHHTIHNARRISMAWMILCLAGAVAVGFFGIAYFTNHPEQAGNVSHNSERVFIELSMLLFNPWIAGVLLSAILAAVMSTLSCQLLVCSSAITEDLYRPFLRKRATQKELVWVGRGMVLLVAIVAIVLAANPENRVLGLVSYAWAGFGAAFGPVILISLLWPRMTRNGALLGMLVGAMTVLVWKQYGWLDLYEIIPGFLFGSLTIFVVSLLDRSPSNAVTERFHQAEAEFKTV</sequence>
<dbReference type="GO" id="GO:0005886">
    <property type="term" value="C:plasma membrane"/>
    <property type="evidence" value="ECO:0007669"/>
    <property type="project" value="UniProtKB-SubCell"/>
</dbReference>
<keyword evidence="10 16" id="KW-0472">Membrane</keyword>
<comment type="subcellular location">
    <subcellularLocation>
        <location evidence="16">Cell inner membrane</location>
        <topology evidence="16">Multi-pass membrane protein</topology>
    </subcellularLocation>
    <subcellularLocation>
        <location evidence="1">Cell membrane</location>
        <topology evidence="1">Multi-pass membrane protein</topology>
    </subcellularLocation>
</comment>
<dbReference type="NCBIfam" id="TIGR00813">
    <property type="entry name" value="sss"/>
    <property type="match status" value="1"/>
</dbReference>
<feature type="transmembrane region" description="Helical" evidence="16">
    <location>
        <begin position="127"/>
        <end position="152"/>
    </location>
</feature>
<feature type="transmembrane region" description="Helical" evidence="16">
    <location>
        <begin position="403"/>
        <end position="422"/>
    </location>
</feature>
<feature type="transmembrane region" description="Helical" evidence="16">
    <location>
        <begin position="6"/>
        <end position="25"/>
    </location>
</feature>
<keyword evidence="8 16" id="KW-0915">Sodium</keyword>
<comment type="catalytic activity">
    <reaction evidence="12">
        <text>L-proline(in) + Na(+)(in) = L-proline(out) + Na(+)(out)</text>
        <dbReference type="Rhea" id="RHEA:28967"/>
        <dbReference type="ChEBI" id="CHEBI:29101"/>
        <dbReference type="ChEBI" id="CHEBI:60039"/>
    </reaction>
</comment>
<keyword evidence="5 16" id="KW-0812">Transmembrane</keyword>
<keyword evidence="4" id="KW-1003">Cell membrane</keyword>
<protein>
    <recommendedName>
        <fullName evidence="13 16">Sodium/proline symporter</fullName>
    </recommendedName>
    <alternativeName>
        <fullName evidence="14 16">Proline permease</fullName>
    </alternativeName>
</protein>
<feature type="transmembrane region" description="Helical" evidence="16">
    <location>
        <begin position="164"/>
        <end position="183"/>
    </location>
</feature>
<dbReference type="InterPro" id="IPR011851">
    <property type="entry name" value="Na/Pro_symporter"/>
</dbReference>
<feature type="transmembrane region" description="Helical" evidence="16">
    <location>
        <begin position="235"/>
        <end position="255"/>
    </location>
</feature>
<feature type="transmembrane region" description="Helical" evidence="16">
    <location>
        <begin position="429"/>
        <end position="449"/>
    </location>
</feature>
<reference evidence="17 18" key="1">
    <citation type="submission" date="2016-09" db="EMBL/GenBank/DDBJ databases">
        <authorList>
            <person name="Doonan J."/>
            <person name="Pachebat J.A."/>
            <person name="Golyshin P.N."/>
            <person name="Denman S."/>
            <person name="Mcdonald J.E."/>
        </authorList>
    </citation>
    <scope>NUCLEOTIDE SEQUENCE [LARGE SCALE GENOMIC DNA]</scope>
    <source>
        <strain evidence="17 18">NCPPB 3934</strain>
    </source>
</reference>
<evidence type="ECO:0000256" key="15">
    <source>
        <dbReference type="RuleBase" id="RU362091"/>
    </source>
</evidence>
<evidence type="ECO:0000256" key="7">
    <source>
        <dbReference type="ARBA" id="ARBA00022989"/>
    </source>
</evidence>
<dbReference type="EMBL" id="MJLZ01000032">
    <property type="protein sequence ID" value="RLM21558.1"/>
    <property type="molecule type" value="Genomic_DNA"/>
</dbReference>
<organism evidence="17 18">
    <name type="scientific">Brenneria alni</name>
    <dbReference type="NCBI Taxonomy" id="71656"/>
    <lineage>
        <taxon>Bacteria</taxon>
        <taxon>Pseudomonadati</taxon>
        <taxon>Pseudomonadota</taxon>
        <taxon>Gammaproteobacteria</taxon>
        <taxon>Enterobacterales</taxon>
        <taxon>Pectobacteriaceae</taxon>
        <taxon>Brenneria</taxon>
    </lineage>
</organism>
<dbReference type="PANTHER" id="PTHR48086">
    <property type="entry name" value="SODIUM/PROLINE SYMPORTER-RELATED"/>
    <property type="match status" value="1"/>
</dbReference>
<evidence type="ECO:0000256" key="6">
    <source>
        <dbReference type="ARBA" id="ARBA00022847"/>
    </source>
</evidence>
<keyword evidence="7 16" id="KW-1133">Transmembrane helix</keyword>
<evidence type="ECO:0000256" key="14">
    <source>
        <dbReference type="ARBA" id="ARBA00082709"/>
    </source>
</evidence>
<evidence type="ECO:0000256" key="10">
    <source>
        <dbReference type="ARBA" id="ARBA00023136"/>
    </source>
</evidence>
<proteinExistence type="inferred from homology"/>
<evidence type="ECO:0000256" key="1">
    <source>
        <dbReference type="ARBA" id="ARBA00004651"/>
    </source>
</evidence>
<evidence type="ECO:0000313" key="18">
    <source>
        <dbReference type="Proteomes" id="UP000285648"/>
    </source>
</evidence>
<dbReference type="CDD" id="cd11475">
    <property type="entry name" value="SLC5sbd_PutP"/>
    <property type="match status" value="1"/>
</dbReference>
<comment type="caution">
    <text evidence="17">The sequence shown here is derived from an EMBL/GenBank/DDBJ whole genome shotgun (WGS) entry which is preliminary data.</text>
</comment>
<dbReference type="GO" id="GO:0005298">
    <property type="term" value="F:proline:sodium symporter activity"/>
    <property type="evidence" value="ECO:0007669"/>
    <property type="project" value="UniProtKB-UniRule"/>
</dbReference>
<dbReference type="RefSeq" id="WP_121575709.1">
    <property type="nucleotide sequence ID" value="NZ_MJLZ01000032.1"/>
</dbReference>
<evidence type="ECO:0000256" key="9">
    <source>
        <dbReference type="ARBA" id="ARBA00023065"/>
    </source>
</evidence>
<dbReference type="InterPro" id="IPR001734">
    <property type="entry name" value="Na/solute_symporter"/>
</dbReference>
<evidence type="ECO:0000256" key="16">
    <source>
        <dbReference type="RuleBase" id="RU366012"/>
    </source>
</evidence>
<dbReference type="PROSITE" id="PS00457">
    <property type="entry name" value="NA_SOLUT_SYMP_2"/>
    <property type="match status" value="1"/>
</dbReference>
<evidence type="ECO:0000256" key="3">
    <source>
        <dbReference type="ARBA" id="ARBA00022448"/>
    </source>
</evidence>
<comment type="function">
    <text evidence="16">Catalyzes the sodium-dependent uptake of extracellular L-proline.</text>
</comment>
<dbReference type="PANTHER" id="PTHR48086:SF3">
    <property type="entry name" value="SODIUM_PROLINE SYMPORTER"/>
    <property type="match status" value="1"/>
</dbReference>
<dbReference type="InterPro" id="IPR050277">
    <property type="entry name" value="Sodium:Solute_Symporter"/>
</dbReference>
<evidence type="ECO:0000256" key="12">
    <source>
        <dbReference type="ARBA" id="ARBA00033708"/>
    </source>
</evidence>
<evidence type="ECO:0000256" key="11">
    <source>
        <dbReference type="ARBA" id="ARBA00023201"/>
    </source>
</evidence>
<dbReference type="Proteomes" id="UP000285648">
    <property type="component" value="Unassembled WGS sequence"/>
</dbReference>
<feature type="transmembrane region" description="Helical" evidence="16">
    <location>
        <begin position="371"/>
        <end position="391"/>
    </location>
</feature>
<keyword evidence="18" id="KW-1185">Reference proteome</keyword>
<feature type="transmembrane region" description="Helical" evidence="16">
    <location>
        <begin position="276"/>
        <end position="296"/>
    </location>
</feature>
<name>A0A421DLU2_9GAMM</name>
<evidence type="ECO:0000256" key="4">
    <source>
        <dbReference type="ARBA" id="ARBA00022475"/>
    </source>
</evidence>
<keyword evidence="11 16" id="KW-0739">Sodium transport</keyword>
<keyword evidence="16" id="KW-0997">Cell inner membrane</keyword>
<dbReference type="FunFam" id="1.20.1730.10:FF:000002">
    <property type="entry name" value="Sodium/proline symporter"/>
    <property type="match status" value="1"/>
</dbReference>
<evidence type="ECO:0000313" key="17">
    <source>
        <dbReference type="EMBL" id="RLM21558.1"/>
    </source>
</evidence>
<comment type="caution">
    <text evidence="16">Lacks conserved residue(s) required for the propagation of feature annotation.</text>
</comment>
<accession>A0A421DLU2</accession>
<dbReference type="GO" id="GO:0015824">
    <property type="term" value="P:proline transport"/>
    <property type="evidence" value="ECO:0007669"/>
    <property type="project" value="UniProtKB-UniRule"/>
</dbReference>
<keyword evidence="9 16" id="KW-0406">Ion transport</keyword>
<dbReference type="OrthoDB" id="9789704at2"/>
<dbReference type="PROSITE" id="PS50283">
    <property type="entry name" value="NA_SOLUT_SYMP_3"/>
    <property type="match status" value="1"/>
</dbReference>
<keyword evidence="6 16" id="KW-0769">Symport</keyword>
<dbReference type="GO" id="GO:0031402">
    <property type="term" value="F:sodium ion binding"/>
    <property type="evidence" value="ECO:0007669"/>
    <property type="project" value="UniProtKB-UniRule"/>
</dbReference>
<feature type="transmembrane region" description="Helical" evidence="16">
    <location>
        <begin position="68"/>
        <end position="88"/>
    </location>
</feature>
<dbReference type="GO" id="GO:0015193">
    <property type="term" value="F:L-proline transmembrane transporter activity"/>
    <property type="evidence" value="ECO:0007669"/>
    <property type="project" value="TreeGrafter"/>
</dbReference>